<comment type="caution">
    <text evidence="3">The sequence shown here is derived from an EMBL/GenBank/DDBJ whole genome shotgun (WGS) entry which is preliminary data.</text>
</comment>
<dbReference type="PANTHER" id="PTHR38731">
    <property type="entry name" value="LIPL45-RELATED LIPOPROTEIN-RELATED"/>
    <property type="match status" value="1"/>
</dbReference>
<evidence type="ECO:0000256" key="1">
    <source>
        <dbReference type="SAM" id="SignalP"/>
    </source>
</evidence>
<dbReference type="Gene3D" id="2.60.120.1440">
    <property type="match status" value="1"/>
</dbReference>
<dbReference type="InterPro" id="IPR006860">
    <property type="entry name" value="FecR"/>
</dbReference>
<proteinExistence type="predicted"/>
<dbReference type="PANTHER" id="PTHR38731:SF1">
    <property type="entry name" value="FECR PROTEIN DOMAIN-CONTAINING PROTEIN"/>
    <property type="match status" value="1"/>
</dbReference>
<name>A0A7Z7B9R4_9BURK</name>
<evidence type="ECO:0000259" key="2">
    <source>
        <dbReference type="PROSITE" id="PS51782"/>
    </source>
</evidence>
<dbReference type="InterPro" id="IPR018392">
    <property type="entry name" value="LysM"/>
</dbReference>
<evidence type="ECO:0000313" key="3">
    <source>
        <dbReference type="EMBL" id="SDI25723.1"/>
    </source>
</evidence>
<dbReference type="Gene3D" id="3.10.350.10">
    <property type="entry name" value="LysM domain"/>
    <property type="match status" value="1"/>
</dbReference>
<dbReference type="RefSeq" id="WP_091781841.1">
    <property type="nucleotide sequence ID" value="NZ_FNDI01000014.1"/>
</dbReference>
<protein>
    <submittedName>
        <fullName evidence="3">FecR family protein</fullName>
    </submittedName>
</protein>
<feature type="domain" description="LysM" evidence="2">
    <location>
        <begin position="53"/>
        <end position="100"/>
    </location>
</feature>
<reference evidence="3" key="1">
    <citation type="submission" date="2016-10" db="EMBL/GenBank/DDBJ databases">
        <authorList>
            <person name="Varghese N."/>
            <person name="Submissions S."/>
        </authorList>
    </citation>
    <scope>NUCLEOTIDE SEQUENCE [LARGE SCALE GENOMIC DNA]</scope>
    <source>
        <strain evidence="3">YR281</strain>
    </source>
</reference>
<dbReference type="Gene3D" id="2.60.40.10">
    <property type="entry name" value="Immunoglobulins"/>
    <property type="match status" value="1"/>
</dbReference>
<keyword evidence="4" id="KW-1185">Reference proteome</keyword>
<dbReference type="PIRSF" id="PIRSF029644">
    <property type="entry name" value="UCP029644"/>
    <property type="match status" value="1"/>
</dbReference>
<feature type="chain" id="PRO_5030705084" evidence="1">
    <location>
        <begin position="41"/>
        <end position="473"/>
    </location>
</feature>
<dbReference type="Proteomes" id="UP000198900">
    <property type="component" value="Unassembled WGS sequence"/>
</dbReference>
<feature type="signal peptide" evidence="1">
    <location>
        <begin position="1"/>
        <end position="40"/>
    </location>
</feature>
<sequence>MTVAVPSNTPRALSWAARRAPGIIAFLVAASGLLPASSNAQTSNAHATAATAIYVTPRSGDTLYDVADHYLRDPRDWTVLRKLNHVADPLHLQPGVQLRLPVALLKQEPRSARVVAVSGPAGHAFRQNPFAPVTVGMVLVEGDRVQTGHNGFVTLELDDGSHVSVPQDSTIEIGALRQTVLTGVKDRVIDLKRGEVDSEVNHATKKDDRFQIRAPSVVAGVRGTRFRVSYDGDEQSTAVAVLDGAVGVDAARMRPRAPGVPLQASTQLIGAHFGSVTRSTGVVGGPVALLPAPALVDPGKVQDDKDVAFDLAPDANARAYRVQIARDADLFDLIRDQRVHVPHATFGDLPDGNYFVRISSIDGMGLEGLPHIYAFERRQFGLDVSAGPRAGSRDFEFRWLASGTGVETRFRFVLATTADLREPLVDRTDLEAGQIVVSDLPPGDYYWTVIAEQFDNGRLYQKGSAIRSFTLAR</sequence>
<gene>
    <name evidence="3" type="ORF">SAMN04487926_11435</name>
</gene>
<dbReference type="Pfam" id="PF04773">
    <property type="entry name" value="FecR"/>
    <property type="match status" value="1"/>
</dbReference>
<dbReference type="InterPro" id="IPR036779">
    <property type="entry name" value="LysM_dom_sf"/>
</dbReference>
<keyword evidence="1" id="KW-0732">Signal</keyword>
<dbReference type="AlphaFoldDB" id="A0A7Z7B9R4"/>
<dbReference type="InterPro" id="IPR016930">
    <property type="entry name" value="UCP029644"/>
</dbReference>
<dbReference type="CDD" id="cd00118">
    <property type="entry name" value="LysM"/>
    <property type="match status" value="1"/>
</dbReference>
<dbReference type="Pfam" id="PF01476">
    <property type="entry name" value="LysM"/>
    <property type="match status" value="1"/>
</dbReference>
<dbReference type="InterPro" id="IPR013783">
    <property type="entry name" value="Ig-like_fold"/>
</dbReference>
<accession>A0A7Z7B9R4</accession>
<dbReference type="EMBL" id="FNDI01000014">
    <property type="protein sequence ID" value="SDI25723.1"/>
    <property type="molecule type" value="Genomic_DNA"/>
</dbReference>
<evidence type="ECO:0000313" key="4">
    <source>
        <dbReference type="Proteomes" id="UP000198900"/>
    </source>
</evidence>
<organism evidence="3 4">
    <name type="scientific">Paraburkholderia steynii</name>
    <dbReference type="NCBI Taxonomy" id="1245441"/>
    <lineage>
        <taxon>Bacteria</taxon>
        <taxon>Pseudomonadati</taxon>
        <taxon>Pseudomonadota</taxon>
        <taxon>Betaproteobacteria</taxon>
        <taxon>Burkholderiales</taxon>
        <taxon>Burkholderiaceae</taxon>
        <taxon>Paraburkholderia</taxon>
    </lineage>
</organism>
<dbReference type="PROSITE" id="PS51782">
    <property type="entry name" value="LYSM"/>
    <property type="match status" value="1"/>
</dbReference>